<evidence type="ECO:0000313" key="4">
    <source>
        <dbReference type="EMBL" id="KAK9398977.1"/>
    </source>
</evidence>
<dbReference type="GO" id="GO:0008374">
    <property type="term" value="F:O-acyltransferase activity"/>
    <property type="evidence" value="ECO:0007669"/>
    <property type="project" value="InterPro"/>
</dbReference>
<proteinExistence type="inferred from homology"/>
<gene>
    <name evidence="4" type="ORF">NXF25_013946</name>
</gene>
<dbReference type="AlphaFoldDB" id="A0AAW1BAK0"/>
<name>A0AAW1BAK0_CROAD</name>
<evidence type="ECO:0000313" key="5">
    <source>
        <dbReference type="Proteomes" id="UP001474421"/>
    </source>
</evidence>
<organism evidence="4 5">
    <name type="scientific">Crotalus adamanteus</name>
    <name type="common">Eastern diamondback rattlesnake</name>
    <dbReference type="NCBI Taxonomy" id="8729"/>
    <lineage>
        <taxon>Eukaryota</taxon>
        <taxon>Metazoa</taxon>
        <taxon>Chordata</taxon>
        <taxon>Craniata</taxon>
        <taxon>Vertebrata</taxon>
        <taxon>Euteleostomi</taxon>
        <taxon>Lepidosauria</taxon>
        <taxon>Squamata</taxon>
        <taxon>Bifurcata</taxon>
        <taxon>Unidentata</taxon>
        <taxon>Episquamata</taxon>
        <taxon>Toxicofera</taxon>
        <taxon>Serpentes</taxon>
        <taxon>Colubroidea</taxon>
        <taxon>Viperidae</taxon>
        <taxon>Crotalinae</taxon>
        <taxon>Crotalus</taxon>
    </lineage>
</organism>
<protein>
    <submittedName>
        <fullName evidence="4">2-acylglycerol O-acyltransferase 3</fullName>
    </submittedName>
</protein>
<dbReference type="Proteomes" id="UP001474421">
    <property type="component" value="Unassembled WGS sequence"/>
</dbReference>
<dbReference type="EMBL" id="JAOTOJ010000007">
    <property type="protein sequence ID" value="KAK9398977.1"/>
    <property type="molecule type" value="Genomic_DNA"/>
</dbReference>
<dbReference type="Pfam" id="PF03982">
    <property type="entry name" value="DAGAT"/>
    <property type="match status" value="1"/>
</dbReference>
<sequence>MAWLYLYWETPSRGGHCSAWTVWRYFQDYFPIMVSRGTGRLPLLVGASDLVGHPLSPLGGTGSTNTALATNCCGHENTGLKAVLELLGKNHPSAVGIALL</sequence>
<comment type="similarity">
    <text evidence="1">Belongs to the diacylglycerol acyltransferase family.</text>
</comment>
<evidence type="ECO:0000256" key="1">
    <source>
        <dbReference type="ARBA" id="ARBA00005420"/>
    </source>
</evidence>
<keyword evidence="3" id="KW-0012">Acyltransferase</keyword>
<keyword evidence="5" id="KW-1185">Reference proteome</keyword>
<evidence type="ECO:0000256" key="2">
    <source>
        <dbReference type="ARBA" id="ARBA00022679"/>
    </source>
</evidence>
<keyword evidence="2" id="KW-0808">Transferase</keyword>
<accession>A0AAW1BAK0</accession>
<evidence type="ECO:0000256" key="3">
    <source>
        <dbReference type="ARBA" id="ARBA00023315"/>
    </source>
</evidence>
<reference evidence="4 5" key="1">
    <citation type="journal article" date="2024" name="Proc. Natl. Acad. Sci. U.S.A.">
        <title>The genetic regulatory architecture and epigenomic basis for age-related changes in rattlesnake venom.</title>
        <authorList>
            <person name="Hogan M.P."/>
            <person name="Holding M.L."/>
            <person name="Nystrom G.S."/>
            <person name="Colston T.J."/>
            <person name="Bartlett D.A."/>
            <person name="Mason A.J."/>
            <person name="Ellsworth S.A."/>
            <person name="Rautsaw R.M."/>
            <person name="Lawrence K.C."/>
            <person name="Strickland J.L."/>
            <person name="He B."/>
            <person name="Fraser P."/>
            <person name="Margres M.J."/>
            <person name="Gilbert D.M."/>
            <person name="Gibbs H.L."/>
            <person name="Parkinson C.L."/>
            <person name="Rokyta D.R."/>
        </authorList>
    </citation>
    <scope>NUCLEOTIDE SEQUENCE [LARGE SCALE GENOMIC DNA]</scope>
    <source>
        <strain evidence="4">DRR0105</strain>
    </source>
</reference>
<comment type="caution">
    <text evidence="4">The sequence shown here is derived from an EMBL/GenBank/DDBJ whole genome shotgun (WGS) entry which is preliminary data.</text>
</comment>
<dbReference type="InterPro" id="IPR007130">
    <property type="entry name" value="DAGAT"/>
</dbReference>